<keyword evidence="4" id="KW-0233">DNA recombination</keyword>
<dbReference type="PROSITE" id="PS51898">
    <property type="entry name" value="TYR_RECOMBINASE"/>
    <property type="match status" value="1"/>
</dbReference>
<comment type="similarity">
    <text evidence="1">Belongs to the 'phage' integrase family.</text>
</comment>
<evidence type="ECO:0000256" key="1">
    <source>
        <dbReference type="ARBA" id="ARBA00008857"/>
    </source>
</evidence>
<evidence type="ECO:0000256" key="4">
    <source>
        <dbReference type="ARBA" id="ARBA00023172"/>
    </source>
</evidence>
<keyword evidence="2" id="KW-0229">DNA integration</keyword>
<dbReference type="GO" id="GO:0015074">
    <property type="term" value="P:DNA integration"/>
    <property type="evidence" value="ECO:0007669"/>
    <property type="project" value="UniProtKB-KW"/>
</dbReference>
<dbReference type="InterPro" id="IPR038488">
    <property type="entry name" value="Integrase_DNA-bd_sf"/>
</dbReference>
<keyword evidence="7" id="KW-1185">Reference proteome</keyword>
<dbReference type="InterPro" id="IPR013762">
    <property type="entry name" value="Integrase-like_cat_sf"/>
</dbReference>
<dbReference type="InterPro" id="IPR025166">
    <property type="entry name" value="Integrase_DNA_bind_dom"/>
</dbReference>
<dbReference type="Proteomes" id="UP000219167">
    <property type="component" value="Unassembled WGS sequence"/>
</dbReference>
<dbReference type="AlphaFoldDB" id="A0A285UBG6"/>
<keyword evidence="3" id="KW-0238">DNA-binding</keyword>
<dbReference type="InterPro" id="IPR011010">
    <property type="entry name" value="DNA_brk_join_enz"/>
</dbReference>
<dbReference type="SUPFAM" id="SSF56349">
    <property type="entry name" value="DNA breaking-rejoining enzymes"/>
    <property type="match status" value="1"/>
</dbReference>
<dbReference type="InterPro" id="IPR010998">
    <property type="entry name" value="Integrase_recombinase_N"/>
</dbReference>
<accession>A0A285UBG6</accession>
<dbReference type="InterPro" id="IPR050808">
    <property type="entry name" value="Phage_Integrase"/>
</dbReference>
<dbReference type="EMBL" id="OBQD01000004">
    <property type="protein sequence ID" value="SOC37906.1"/>
    <property type="molecule type" value="Genomic_DNA"/>
</dbReference>
<organism evidence="6 7">
    <name type="scientific">Rhizobium subbaraonis</name>
    <dbReference type="NCBI Taxonomy" id="908946"/>
    <lineage>
        <taxon>Bacteria</taxon>
        <taxon>Pseudomonadati</taxon>
        <taxon>Pseudomonadota</taxon>
        <taxon>Alphaproteobacteria</taxon>
        <taxon>Hyphomicrobiales</taxon>
        <taxon>Rhizobiaceae</taxon>
        <taxon>Rhizobium/Agrobacterium group</taxon>
        <taxon>Rhizobium</taxon>
    </lineage>
</organism>
<evidence type="ECO:0000313" key="7">
    <source>
        <dbReference type="Proteomes" id="UP000219167"/>
    </source>
</evidence>
<dbReference type="OrthoDB" id="7615137at2"/>
<dbReference type="Gene3D" id="3.30.160.390">
    <property type="entry name" value="Integrase, DNA-binding domain"/>
    <property type="match status" value="1"/>
</dbReference>
<evidence type="ECO:0000256" key="3">
    <source>
        <dbReference type="ARBA" id="ARBA00023125"/>
    </source>
</evidence>
<gene>
    <name evidence="6" type="ORF">SAMN05892877_104348</name>
</gene>
<evidence type="ECO:0000313" key="6">
    <source>
        <dbReference type="EMBL" id="SOC37906.1"/>
    </source>
</evidence>
<dbReference type="Gene3D" id="1.10.443.10">
    <property type="entry name" value="Intergrase catalytic core"/>
    <property type="match status" value="1"/>
</dbReference>
<dbReference type="PANTHER" id="PTHR30629">
    <property type="entry name" value="PROPHAGE INTEGRASE"/>
    <property type="match status" value="1"/>
</dbReference>
<dbReference type="CDD" id="cd00796">
    <property type="entry name" value="INT_Rci_Hp1_C"/>
    <property type="match status" value="1"/>
</dbReference>
<dbReference type="Pfam" id="PF13356">
    <property type="entry name" value="Arm-DNA-bind_3"/>
    <property type="match status" value="1"/>
</dbReference>
<proteinExistence type="inferred from homology"/>
<evidence type="ECO:0000259" key="5">
    <source>
        <dbReference type="PROSITE" id="PS51898"/>
    </source>
</evidence>
<dbReference type="RefSeq" id="WP_051796299.1">
    <property type="nucleotide sequence ID" value="NZ_OBQD01000004.1"/>
</dbReference>
<sequence>MAKRVGVALTKRVVDAAEKKDKRYYLWDSELSGFGLRVETSGAKTFIVRYRAEGGGRSAAQRFVTVGRSGPLTPEQARRQAKILLGGVAKGEDPADERRAKRREMRISGLIDLYEEEGCVIQRGKRQGQPMKPLTKQLTLARLRNHVVPLLGHKRVSEVNAGDIERFVRDVTAGKTSRDEKIGPRKRIIVKGGEGAARKVVRDLSAVFSFAIRSEIVERNPCETAAVRKTDNQRERFLTLEEVAQLGAALDALEAEGVNPKAVNIVRLWALTGCRREEIAALKWAEVNLADGLLELDDSKTGKSVRPLGAAAVALLESLPREVASGFVFPAERGEGYFQGTKRIWAKAVKKARLPGVTPHTLRHTIGSTAISTGEALALTGAILGHSNPRSTAIYAHVQNDPSRRAANRVTKKIAAALAGKTVGVRRPSAKTKTDDLSALVANLVARLEAEGIDGAQAQTIFAEAIATNAGRKKSATSTVSSKAA</sequence>
<dbReference type="PANTHER" id="PTHR30629:SF2">
    <property type="entry name" value="PROPHAGE INTEGRASE INTS-RELATED"/>
    <property type="match status" value="1"/>
</dbReference>
<evidence type="ECO:0000256" key="2">
    <source>
        <dbReference type="ARBA" id="ARBA00022908"/>
    </source>
</evidence>
<name>A0A285UBG6_9HYPH</name>
<protein>
    <submittedName>
        <fullName evidence="6">Site-specific recombinase XerD</fullName>
    </submittedName>
</protein>
<dbReference type="InterPro" id="IPR002104">
    <property type="entry name" value="Integrase_catalytic"/>
</dbReference>
<dbReference type="Gene3D" id="1.10.150.130">
    <property type="match status" value="1"/>
</dbReference>
<dbReference type="GO" id="GO:0006310">
    <property type="term" value="P:DNA recombination"/>
    <property type="evidence" value="ECO:0007669"/>
    <property type="project" value="UniProtKB-KW"/>
</dbReference>
<dbReference type="GO" id="GO:0003677">
    <property type="term" value="F:DNA binding"/>
    <property type="evidence" value="ECO:0007669"/>
    <property type="project" value="UniProtKB-KW"/>
</dbReference>
<feature type="domain" description="Tyr recombinase" evidence="5">
    <location>
        <begin position="233"/>
        <end position="408"/>
    </location>
</feature>
<reference evidence="6 7" key="1">
    <citation type="submission" date="2017-08" db="EMBL/GenBank/DDBJ databases">
        <authorList>
            <person name="de Groot N.N."/>
        </authorList>
    </citation>
    <scope>NUCLEOTIDE SEQUENCE [LARGE SCALE GENOMIC DNA]</scope>
    <source>
        <strain evidence="6 7">JC85</strain>
    </source>
</reference>
<dbReference type="Pfam" id="PF00589">
    <property type="entry name" value="Phage_integrase"/>
    <property type="match status" value="1"/>
</dbReference>